<dbReference type="EMBL" id="VOFY01000002">
    <property type="protein sequence ID" value="KAA8594515.1"/>
    <property type="molecule type" value="Genomic_DNA"/>
</dbReference>
<evidence type="ECO:0000313" key="3">
    <source>
        <dbReference type="Proteomes" id="UP000327493"/>
    </source>
</evidence>
<name>A0A5J5DMG3_9PERO</name>
<feature type="region of interest" description="Disordered" evidence="1">
    <location>
        <begin position="261"/>
        <end position="308"/>
    </location>
</feature>
<sequence>MQCACADLFLWFGISRSKVWDPCTICKGPQWLLETVLGPTSLERYRVRKTPFPCPAVPHCPQQMDAVLNWQAVLAPGYVGRELVTVPTAVATYVALERVPEAMAPHVNGEHDIVQEDHPAVAAGVHCPWQRSALPVGPHHPCPKLYMTGCGIWEPSVWNESMPRSLLKLRSRQTPLSPRPAAREETALKTPQEDVSHTSSNSMTREIPQAASSSKNSYCLQMEKDLIEVLTGLQRVLILVLSRGNVKATQRITYTVNWSMPGSQDRRSFTASESPEPAVKLGGMRGQRAERKQTTQTKASSAAAPQKNRQRGTCSLNFCGIELFRLATLLASLSSSRARSVPI</sequence>
<comment type="caution">
    <text evidence="2">The sequence shown here is derived from an EMBL/GenBank/DDBJ whole genome shotgun (WGS) entry which is preliminary data.</text>
</comment>
<feature type="region of interest" description="Disordered" evidence="1">
    <location>
        <begin position="170"/>
        <end position="212"/>
    </location>
</feature>
<feature type="compositionally biased region" description="Basic and acidic residues" evidence="1">
    <location>
        <begin position="181"/>
        <end position="196"/>
    </location>
</feature>
<proteinExistence type="predicted"/>
<keyword evidence="3" id="KW-1185">Reference proteome</keyword>
<organism evidence="2 3">
    <name type="scientific">Etheostoma spectabile</name>
    <name type="common">orangethroat darter</name>
    <dbReference type="NCBI Taxonomy" id="54343"/>
    <lineage>
        <taxon>Eukaryota</taxon>
        <taxon>Metazoa</taxon>
        <taxon>Chordata</taxon>
        <taxon>Craniata</taxon>
        <taxon>Vertebrata</taxon>
        <taxon>Euteleostomi</taxon>
        <taxon>Actinopterygii</taxon>
        <taxon>Neopterygii</taxon>
        <taxon>Teleostei</taxon>
        <taxon>Neoteleostei</taxon>
        <taxon>Acanthomorphata</taxon>
        <taxon>Eupercaria</taxon>
        <taxon>Perciformes</taxon>
        <taxon>Percoidei</taxon>
        <taxon>Percidae</taxon>
        <taxon>Etheostomatinae</taxon>
        <taxon>Etheostoma</taxon>
    </lineage>
</organism>
<evidence type="ECO:0000256" key="1">
    <source>
        <dbReference type="SAM" id="MobiDB-lite"/>
    </source>
</evidence>
<feature type="compositionally biased region" description="Low complexity" evidence="1">
    <location>
        <begin position="294"/>
        <end position="307"/>
    </location>
</feature>
<reference evidence="2 3" key="1">
    <citation type="submission" date="2019-08" db="EMBL/GenBank/DDBJ databases">
        <title>A chromosome-level genome assembly, high-density linkage maps, and genome scans reveal the genomic architecture of hybrid incompatibilities underlying speciation via character displacement in darters (Percidae: Etheostominae).</title>
        <authorList>
            <person name="Moran R.L."/>
            <person name="Catchen J.M."/>
            <person name="Fuller R.C."/>
        </authorList>
    </citation>
    <scope>NUCLEOTIDE SEQUENCE [LARGE SCALE GENOMIC DNA]</scope>
    <source>
        <strain evidence="2">EspeVRDwgs_2016</strain>
        <tissue evidence="2">Muscle</tissue>
    </source>
</reference>
<evidence type="ECO:0000313" key="2">
    <source>
        <dbReference type="EMBL" id="KAA8594515.1"/>
    </source>
</evidence>
<protein>
    <submittedName>
        <fullName evidence="2">Uncharacterized protein</fullName>
    </submittedName>
</protein>
<dbReference type="AlphaFoldDB" id="A0A5J5DMG3"/>
<feature type="compositionally biased region" description="Polar residues" evidence="1">
    <location>
        <begin position="197"/>
        <end position="212"/>
    </location>
</feature>
<accession>A0A5J5DMG3</accession>
<dbReference type="Proteomes" id="UP000327493">
    <property type="component" value="Chromosome 2"/>
</dbReference>
<gene>
    <name evidence="2" type="ORF">FQN60_011650</name>
</gene>